<evidence type="ECO:0000313" key="3">
    <source>
        <dbReference type="Proteomes" id="UP001157161"/>
    </source>
</evidence>
<proteinExistence type="predicted"/>
<reference evidence="2" key="2">
    <citation type="submission" date="2023-02" db="EMBL/GenBank/DDBJ databases">
        <authorList>
            <person name="Sun Q."/>
            <person name="Mori K."/>
        </authorList>
    </citation>
    <scope>NUCLEOTIDE SEQUENCE</scope>
    <source>
        <strain evidence="2">NBRC 112290</strain>
    </source>
</reference>
<feature type="region of interest" description="Disordered" evidence="1">
    <location>
        <begin position="89"/>
        <end position="117"/>
    </location>
</feature>
<evidence type="ECO:0000313" key="2">
    <source>
        <dbReference type="EMBL" id="GMA31184.1"/>
    </source>
</evidence>
<sequence>MQAAQRDHRATGGRRRERGPAVATGAQDLDVVRDVAVGHVTHVAATAVGEVGEVAREVAPVGGGRVVADAALDAEVGEVVAEQLRQGGGDLGAGVVAEGPPVTTGGTGRRRRPRTRS</sequence>
<feature type="region of interest" description="Disordered" evidence="1">
    <location>
        <begin position="1"/>
        <end position="25"/>
    </location>
</feature>
<dbReference type="EMBL" id="BSUM01000001">
    <property type="protein sequence ID" value="GMA31184.1"/>
    <property type="molecule type" value="Genomic_DNA"/>
</dbReference>
<organism evidence="2 3">
    <name type="scientific">Litorihabitans aurantiacus</name>
    <dbReference type="NCBI Taxonomy" id="1930061"/>
    <lineage>
        <taxon>Bacteria</taxon>
        <taxon>Bacillati</taxon>
        <taxon>Actinomycetota</taxon>
        <taxon>Actinomycetes</taxon>
        <taxon>Micrococcales</taxon>
        <taxon>Beutenbergiaceae</taxon>
        <taxon>Litorihabitans</taxon>
    </lineage>
</organism>
<feature type="compositionally biased region" description="Basic residues" evidence="1">
    <location>
        <begin position="108"/>
        <end position="117"/>
    </location>
</feature>
<name>A0AA37XBK5_9MICO</name>
<evidence type="ECO:0000256" key="1">
    <source>
        <dbReference type="SAM" id="MobiDB-lite"/>
    </source>
</evidence>
<gene>
    <name evidence="2" type="ORF">GCM10025875_11760</name>
</gene>
<reference evidence="2" key="1">
    <citation type="journal article" date="2014" name="Int. J. Syst. Evol. Microbiol.">
        <title>Complete genome sequence of Corynebacterium casei LMG S-19264T (=DSM 44701T), isolated from a smear-ripened cheese.</title>
        <authorList>
            <consortium name="US DOE Joint Genome Institute (JGI-PGF)"/>
            <person name="Walter F."/>
            <person name="Albersmeier A."/>
            <person name="Kalinowski J."/>
            <person name="Ruckert C."/>
        </authorList>
    </citation>
    <scope>NUCLEOTIDE SEQUENCE</scope>
    <source>
        <strain evidence="2">NBRC 112290</strain>
    </source>
</reference>
<accession>A0AA37XBK5</accession>
<dbReference type="AlphaFoldDB" id="A0AA37XBK5"/>
<dbReference type="Proteomes" id="UP001157161">
    <property type="component" value="Unassembled WGS sequence"/>
</dbReference>
<protein>
    <submittedName>
        <fullName evidence="2">Uncharacterized protein</fullName>
    </submittedName>
</protein>
<keyword evidence="3" id="KW-1185">Reference proteome</keyword>
<feature type="compositionally biased region" description="Basic and acidic residues" evidence="1">
    <location>
        <begin position="1"/>
        <end position="10"/>
    </location>
</feature>
<comment type="caution">
    <text evidence="2">The sequence shown here is derived from an EMBL/GenBank/DDBJ whole genome shotgun (WGS) entry which is preliminary data.</text>
</comment>